<proteinExistence type="predicted"/>
<dbReference type="AlphaFoldDB" id="A0A1Z4GPQ1"/>
<organism evidence="3 4">
    <name type="scientific">Anabaenopsis circularis NIES-21</name>
    <dbReference type="NCBI Taxonomy" id="1085406"/>
    <lineage>
        <taxon>Bacteria</taxon>
        <taxon>Bacillati</taxon>
        <taxon>Cyanobacteriota</taxon>
        <taxon>Cyanophyceae</taxon>
        <taxon>Nostocales</taxon>
        <taxon>Nodulariaceae</taxon>
        <taxon>Anabaenopsis</taxon>
    </lineage>
</organism>
<feature type="domain" description="eCIS core" evidence="2">
    <location>
        <begin position="85"/>
        <end position="132"/>
    </location>
</feature>
<feature type="region of interest" description="Disordered" evidence="1">
    <location>
        <begin position="264"/>
        <end position="413"/>
    </location>
</feature>
<keyword evidence="4" id="KW-1185">Reference proteome</keyword>
<evidence type="ECO:0000259" key="2">
    <source>
        <dbReference type="Pfam" id="PF13699"/>
    </source>
</evidence>
<evidence type="ECO:0000313" key="3">
    <source>
        <dbReference type="EMBL" id="BAY19328.1"/>
    </source>
</evidence>
<name>A0A1Z4GPQ1_9CYAN</name>
<evidence type="ECO:0000256" key="1">
    <source>
        <dbReference type="SAM" id="MobiDB-lite"/>
    </source>
</evidence>
<protein>
    <recommendedName>
        <fullName evidence="2">eCIS core domain-containing protein</fullName>
    </recommendedName>
</protein>
<reference evidence="3 4" key="1">
    <citation type="submission" date="2017-06" db="EMBL/GenBank/DDBJ databases">
        <title>Genome sequencing of cyanobaciteial culture collection at National Institute for Environmental Studies (NIES).</title>
        <authorList>
            <person name="Hirose Y."/>
            <person name="Shimura Y."/>
            <person name="Fujisawa T."/>
            <person name="Nakamura Y."/>
            <person name="Kawachi M."/>
        </authorList>
    </citation>
    <scope>NUCLEOTIDE SEQUENCE [LARGE SCALE GENOMIC DNA]</scope>
    <source>
        <strain evidence="3 4">NIES-21</strain>
    </source>
</reference>
<accession>A0A1Z4GPQ1</accession>
<feature type="region of interest" description="Disordered" evidence="1">
    <location>
        <begin position="1"/>
        <end position="71"/>
    </location>
</feature>
<dbReference type="EMBL" id="AP018174">
    <property type="protein sequence ID" value="BAY19328.1"/>
    <property type="molecule type" value="Genomic_DNA"/>
</dbReference>
<dbReference type="InterPro" id="IPR025295">
    <property type="entry name" value="eCIS_core_dom"/>
</dbReference>
<evidence type="ECO:0000313" key="4">
    <source>
        <dbReference type="Proteomes" id="UP000218287"/>
    </source>
</evidence>
<feature type="compositionally biased region" description="Polar residues" evidence="1">
    <location>
        <begin position="38"/>
        <end position="50"/>
    </location>
</feature>
<dbReference type="Proteomes" id="UP000218287">
    <property type="component" value="Chromosome"/>
</dbReference>
<gene>
    <name evidence="3" type="ORF">NIES21_51890</name>
</gene>
<sequence>MYSRIRKPYQNASSSESSSKNPFAPRSFKVPSSEEETLQAQQQPNLQSTRKSGDGFPNVSMFLPRPPAAPPRLQMKLTIGQPGDKYEQEADQVAADAVQQINFLKRQELVEEDKPPRSLMTHELTHVVQQNKDASKFQNPVELEQINRAIIQRCLNLDDPSWEKSILGYFSSYNTKQAKQTLQDAFTELKDLISRIEGSISTLKENNFVSDLSQLQQFIETAKAKPKITYSEGQDLLEQIKQHKSAAEQLEEEVTTAIEQQNIEEQKQKEQEEENKKAELKRQKEAEIQQKKEEELKQQAELKRQEEIKRQEEAKIVAEQEAQKKEEARKKKEEKNRIKAEARAEKKRQEQAAQQKEKEAKQKQWEIEREERRKRQDEEEKKQQAIEIQRQEEKLKKQEEERKRQEEENKNKKEKIDQLIIEAQQLQPQITNKSVNDVTKELQNAFTAEYQKAYKNIQGKDPAADQSAIETFKKIIPLTTQIYNESQSISAQEMQIALKNSYINSLCNELKQTILGDKGISATTLQLVSTFKKEISKICTYYKEIEQLGLENNTIQHKDNYPPEWKRETNDVFTQLDTNKNNYDKLRLGESISQFKKNYVEPYYEYFDKKAKAEATKLAYEKTVEGQFIQNPSVKELEKLVNDGEVQIGEIKKAYISTWDDKKLGEFSIECPLEIGVEKYRNVVVHVHCNSDGSAKDGNGAHFKLANDKYDGKTWELSPELRTALIPYESAMRSAGEKYLDKYLNNF</sequence>
<dbReference type="Pfam" id="PF13699">
    <property type="entry name" value="eCIS_core"/>
    <property type="match status" value="1"/>
</dbReference>